<dbReference type="GeneID" id="75833418"/>
<feature type="compositionally biased region" description="Low complexity" evidence="1">
    <location>
        <begin position="595"/>
        <end position="606"/>
    </location>
</feature>
<feature type="region of interest" description="Disordered" evidence="1">
    <location>
        <begin position="308"/>
        <end position="385"/>
    </location>
</feature>
<sequence>MPPQAASTYVAHSSGRDGREYRRPTAYTTAGHDVPRYGHAYQPAAPRARRKSSPSVDKEYRQNRVSTGLTSSSEEVDSEDDDDDSDESDGDVIVTISNTRRRRRDTIVPQPESDDDDDDDDDSSPARARGHRERYGESSEDDDPRGAELRTPSTSSRDEDISPSTKRTRRRLIEAAPSQPQSHRSRVASDPVEQQNPRSTRRSSRRTEPVVLQQRVSPRKVRREPSHSDSSRLSSIVSGGAGTHYHADQPRVKVRPAMPARVSCGESFVPNLVKSDGVRNSTRCDTCNQKICLSCNGKWHAAPDCQAEAAGPNHARHPRDAGRQRCPPSITTTGNKQYYADRTVADEESESDDDPPVRQYAGRRDARPRVYHAEPPRQRKVQDNYDEDLARQMELDMALEDTDDDNEEYDITVGRVDRDGLGISSGRRRNTHYSHSSGRNRTQPRESPPAHEPGYKTPPRSVYDRGNYVSEIGRARGLRSDSFREDSMERRLAQRLSEPRPNAGPPMGFPPGPPHGGPAGMMPQVVPPPPMGPTPYHQPHQMRMPMGSVPLTSSPPMMSSPPHPFGSFPPHPSQAIHYQPPPARSMMSDYDHGSSPRSSTGPRSSSMAGLSSHGGEGKSRVHEWRRHVDAGAAAHEEYIVPETIPEERMISG</sequence>
<dbReference type="OrthoDB" id="9977870at2759"/>
<dbReference type="CDD" id="cd20335">
    <property type="entry name" value="BRcat_RBR"/>
    <property type="match status" value="1"/>
</dbReference>
<feature type="region of interest" description="Disordered" evidence="1">
    <location>
        <begin position="1"/>
        <end position="248"/>
    </location>
</feature>
<evidence type="ECO:0008006" key="4">
    <source>
        <dbReference type="Google" id="ProtNLM"/>
    </source>
</evidence>
<feature type="compositionally biased region" description="Acidic residues" evidence="1">
    <location>
        <begin position="112"/>
        <end position="123"/>
    </location>
</feature>
<feature type="region of interest" description="Disordered" evidence="1">
    <location>
        <begin position="418"/>
        <end position="465"/>
    </location>
</feature>
<proteinExistence type="predicted"/>
<name>A0A9Q0BI86_9HYPO</name>
<comment type="caution">
    <text evidence="2">The sequence shown here is derived from an EMBL/GenBank/DDBJ whole genome shotgun (WGS) entry which is preliminary data.</text>
</comment>
<feature type="compositionally biased region" description="Pro residues" evidence="1">
    <location>
        <begin position="502"/>
        <end position="516"/>
    </location>
</feature>
<feature type="compositionally biased region" description="Basic and acidic residues" evidence="1">
    <location>
        <begin position="479"/>
        <end position="492"/>
    </location>
</feature>
<feature type="compositionally biased region" description="Polar residues" evidence="1">
    <location>
        <begin position="1"/>
        <end position="11"/>
    </location>
</feature>
<accession>A0A9Q0BI86</accession>
<dbReference type="RefSeq" id="XP_051366155.1">
    <property type="nucleotide sequence ID" value="XM_051509031.1"/>
</dbReference>
<protein>
    <recommendedName>
        <fullName evidence="4">IBR domain-containing protein</fullName>
    </recommendedName>
</protein>
<feature type="region of interest" description="Disordered" evidence="1">
    <location>
        <begin position="538"/>
        <end position="652"/>
    </location>
</feature>
<evidence type="ECO:0000313" key="3">
    <source>
        <dbReference type="Proteomes" id="UP001055219"/>
    </source>
</evidence>
<feature type="region of interest" description="Disordered" evidence="1">
    <location>
        <begin position="479"/>
        <end position="522"/>
    </location>
</feature>
<dbReference type="Proteomes" id="UP001055219">
    <property type="component" value="Unassembled WGS sequence"/>
</dbReference>
<organism evidence="2 3">
    <name type="scientific">Emericellopsis cladophorae</name>
    <dbReference type="NCBI Taxonomy" id="2686198"/>
    <lineage>
        <taxon>Eukaryota</taxon>
        <taxon>Fungi</taxon>
        <taxon>Dikarya</taxon>
        <taxon>Ascomycota</taxon>
        <taxon>Pezizomycotina</taxon>
        <taxon>Sordariomycetes</taxon>
        <taxon>Hypocreomycetidae</taxon>
        <taxon>Hypocreales</taxon>
        <taxon>Bionectriaceae</taxon>
        <taxon>Emericellopsis</taxon>
    </lineage>
</organism>
<feature type="compositionally biased region" description="Basic and acidic residues" evidence="1">
    <location>
        <begin position="14"/>
        <end position="23"/>
    </location>
</feature>
<feature type="compositionally biased region" description="Acidic residues" evidence="1">
    <location>
        <begin position="74"/>
        <end position="90"/>
    </location>
</feature>
<feature type="compositionally biased region" description="Basic and acidic residues" evidence="1">
    <location>
        <begin position="615"/>
        <end position="638"/>
    </location>
</feature>
<keyword evidence="3" id="KW-1185">Reference proteome</keyword>
<reference evidence="2" key="1">
    <citation type="journal article" date="2021" name="J Fungi (Basel)">
        <title>Genomic and Metabolomic Analyses of the Marine Fungus Emericellopsis cladophorae: Insights into Saltwater Adaptability Mechanisms and Its Biosynthetic Potential.</title>
        <authorList>
            <person name="Goncalves M.F.M."/>
            <person name="Hilario S."/>
            <person name="Van de Peer Y."/>
            <person name="Esteves A.C."/>
            <person name="Alves A."/>
        </authorList>
    </citation>
    <scope>NUCLEOTIDE SEQUENCE</scope>
    <source>
        <strain evidence="2">MUM 19.33</strain>
    </source>
</reference>
<feature type="compositionally biased region" description="Pro residues" evidence="1">
    <location>
        <begin position="558"/>
        <end position="572"/>
    </location>
</feature>
<feature type="compositionally biased region" description="Basic and acidic residues" evidence="1">
    <location>
        <begin position="362"/>
        <end position="385"/>
    </location>
</feature>
<reference evidence="2" key="2">
    <citation type="submission" date="2022-07" db="EMBL/GenBank/DDBJ databases">
        <authorList>
            <person name="Goncalves M.F.M."/>
            <person name="Hilario S."/>
            <person name="Van De Peer Y."/>
            <person name="Esteves A.C."/>
            <person name="Alves A."/>
        </authorList>
    </citation>
    <scope>NUCLEOTIDE SEQUENCE</scope>
    <source>
        <strain evidence="2">MUM 19.33</strain>
    </source>
</reference>
<evidence type="ECO:0000313" key="2">
    <source>
        <dbReference type="EMBL" id="KAI6785299.1"/>
    </source>
</evidence>
<dbReference type="AlphaFoldDB" id="A0A9Q0BI86"/>
<evidence type="ECO:0000256" key="1">
    <source>
        <dbReference type="SAM" id="MobiDB-lite"/>
    </source>
</evidence>
<gene>
    <name evidence="2" type="ORF">J7T54_006941</name>
</gene>
<dbReference type="EMBL" id="JAGIXG020000002">
    <property type="protein sequence ID" value="KAI6785299.1"/>
    <property type="molecule type" value="Genomic_DNA"/>
</dbReference>